<evidence type="ECO:0000313" key="4">
    <source>
        <dbReference type="EMBL" id="KAL1875110.1"/>
    </source>
</evidence>
<feature type="compositionally biased region" description="Low complexity" evidence="1">
    <location>
        <begin position="99"/>
        <end position="149"/>
    </location>
</feature>
<dbReference type="Gene3D" id="3.40.33.10">
    <property type="entry name" value="CAP"/>
    <property type="match status" value="1"/>
</dbReference>
<organism evidence="4 5">
    <name type="scientific">Paecilomyces lecythidis</name>
    <dbReference type="NCBI Taxonomy" id="3004212"/>
    <lineage>
        <taxon>Eukaryota</taxon>
        <taxon>Fungi</taxon>
        <taxon>Dikarya</taxon>
        <taxon>Ascomycota</taxon>
        <taxon>Pezizomycotina</taxon>
        <taxon>Eurotiomycetes</taxon>
        <taxon>Eurotiomycetidae</taxon>
        <taxon>Eurotiales</taxon>
        <taxon>Thermoascaceae</taxon>
        <taxon>Paecilomyces</taxon>
    </lineage>
</organism>
<dbReference type="InterPro" id="IPR018244">
    <property type="entry name" value="Allrgn_V5/Tpx1_CS"/>
</dbReference>
<feature type="signal peptide" evidence="2">
    <location>
        <begin position="1"/>
        <end position="17"/>
    </location>
</feature>
<dbReference type="InterPro" id="IPR035940">
    <property type="entry name" value="CAP_sf"/>
</dbReference>
<gene>
    <name evidence="4" type="ORF">Plec18167_005780</name>
</gene>
<dbReference type="Pfam" id="PF00188">
    <property type="entry name" value="CAP"/>
    <property type="match status" value="1"/>
</dbReference>
<evidence type="ECO:0000259" key="3">
    <source>
        <dbReference type="SMART" id="SM00198"/>
    </source>
</evidence>
<dbReference type="InterPro" id="IPR014044">
    <property type="entry name" value="CAP_dom"/>
</dbReference>
<evidence type="ECO:0000313" key="5">
    <source>
        <dbReference type="Proteomes" id="UP001583193"/>
    </source>
</evidence>
<dbReference type="Proteomes" id="UP001583193">
    <property type="component" value="Unassembled WGS sequence"/>
</dbReference>
<evidence type="ECO:0000256" key="2">
    <source>
        <dbReference type="SAM" id="SignalP"/>
    </source>
</evidence>
<dbReference type="EMBL" id="JAVDPF010000018">
    <property type="protein sequence ID" value="KAL1875110.1"/>
    <property type="molecule type" value="Genomic_DNA"/>
</dbReference>
<protein>
    <recommendedName>
        <fullName evidence="3">SCP domain-containing protein</fullName>
    </recommendedName>
</protein>
<feature type="compositionally biased region" description="Low complexity" evidence="1">
    <location>
        <begin position="57"/>
        <end position="74"/>
    </location>
</feature>
<comment type="caution">
    <text evidence="4">The sequence shown here is derived from an EMBL/GenBank/DDBJ whole genome shotgun (WGS) entry which is preliminary data.</text>
</comment>
<dbReference type="SUPFAM" id="SSF55797">
    <property type="entry name" value="PR-1-like"/>
    <property type="match status" value="1"/>
</dbReference>
<dbReference type="PRINTS" id="PR00837">
    <property type="entry name" value="V5TPXLIKE"/>
</dbReference>
<feature type="compositionally biased region" description="Polar residues" evidence="1">
    <location>
        <begin position="75"/>
        <end position="95"/>
    </location>
</feature>
<feature type="region of interest" description="Disordered" evidence="1">
    <location>
        <begin position="46"/>
        <end position="152"/>
    </location>
</feature>
<evidence type="ECO:0000256" key="1">
    <source>
        <dbReference type="SAM" id="MobiDB-lite"/>
    </source>
</evidence>
<keyword evidence="2" id="KW-0732">Signal</keyword>
<proteinExistence type="predicted"/>
<dbReference type="SMART" id="SM00198">
    <property type="entry name" value="SCP"/>
    <property type="match status" value="1"/>
</dbReference>
<keyword evidence="5" id="KW-1185">Reference proteome</keyword>
<dbReference type="InterPro" id="IPR001283">
    <property type="entry name" value="CRISP-related"/>
</dbReference>
<reference evidence="4 5" key="1">
    <citation type="journal article" date="2024" name="IMA Fungus">
        <title>IMA Genome - F19 : A genome assembly and annotation guide to empower mycologists, including annotated draft genome sequences of Ceratocystis pirilliformis, Diaporthe australafricana, Fusarium ophioides, Paecilomyces lecythidis, and Sporothrix stenoceras.</title>
        <authorList>
            <person name="Aylward J."/>
            <person name="Wilson A.M."/>
            <person name="Visagie C.M."/>
            <person name="Spraker J."/>
            <person name="Barnes I."/>
            <person name="Buitendag C."/>
            <person name="Ceriani C."/>
            <person name="Del Mar Angel L."/>
            <person name="du Plessis D."/>
            <person name="Fuchs T."/>
            <person name="Gasser K."/>
            <person name="Kramer D."/>
            <person name="Li W."/>
            <person name="Munsamy K."/>
            <person name="Piso A."/>
            <person name="Price J.L."/>
            <person name="Sonnekus B."/>
            <person name="Thomas C."/>
            <person name="van der Nest A."/>
            <person name="van Dijk A."/>
            <person name="van Heerden A."/>
            <person name="van Vuuren N."/>
            <person name="Yilmaz N."/>
            <person name="Duong T.A."/>
            <person name="van der Merwe N.A."/>
            <person name="Wingfield M.J."/>
            <person name="Wingfield B.D."/>
        </authorList>
    </citation>
    <scope>NUCLEOTIDE SEQUENCE [LARGE SCALE GENOMIC DNA]</scope>
    <source>
        <strain evidence="4 5">CMW 18167</strain>
    </source>
</reference>
<dbReference type="PANTHER" id="PTHR10334">
    <property type="entry name" value="CYSTEINE-RICH SECRETORY PROTEIN-RELATED"/>
    <property type="match status" value="1"/>
</dbReference>
<name>A0ABR3XGN5_9EURO</name>
<sequence>MRAAVLIGALCAIGAMGSPIEKRVYETELSVVTAYSTVTAGEQAATAAPAPAPAPAPAEQKQAAEPAPQEQATTITSAYESEYTVTSTPSQTSATEVDPVATSAPAPEPTTSSSSEVTTAPAPTTSSTTSAAPAPTSAAPSTSTDSQSSTDEDYQAQILENHNMHRSNHSAPALAWSTNLESTAQQLADGCVYQHNTQIGGGGYGQNIGYGIPSTEIGKMITNLMYNDEFDYFNNLYGEANPDMTNFEKWGHFSQIVWKGTKEVGCYTKVCNSLQNVDSDGPIPFTVCNYSPAGNFEGEYNTNIERPLGHAFYAVA</sequence>
<dbReference type="PROSITE" id="PS01009">
    <property type="entry name" value="CRISP_1"/>
    <property type="match status" value="1"/>
</dbReference>
<accession>A0ABR3XGN5</accession>
<dbReference type="CDD" id="cd05380">
    <property type="entry name" value="CAP_euk"/>
    <property type="match status" value="1"/>
</dbReference>
<feature type="chain" id="PRO_5045752686" description="SCP domain-containing protein" evidence="2">
    <location>
        <begin position="18"/>
        <end position="316"/>
    </location>
</feature>
<feature type="domain" description="SCP" evidence="3">
    <location>
        <begin position="153"/>
        <end position="298"/>
    </location>
</feature>